<dbReference type="InterPro" id="IPR051172">
    <property type="entry name" value="Chlamydia_OmcB"/>
</dbReference>
<dbReference type="Gene3D" id="3.30.1330.60">
    <property type="entry name" value="OmpA-like domain"/>
    <property type="match status" value="1"/>
</dbReference>
<dbReference type="Pfam" id="PF01345">
    <property type="entry name" value="DUF11"/>
    <property type="match status" value="1"/>
</dbReference>
<dbReference type="Gene3D" id="2.60.40.740">
    <property type="match status" value="1"/>
</dbReference>
<accession>U2YPR5</accession>
<dbReference type="EMBL" id="BASZ01000013">
    <property type="protein sequence ID" value="GAD50915.1"/>
    <property type="molecule type" value="Genomic_DNA"/>
</dbReference>
<dbReference type="InterPro" id="IPR006665">
    <property type="entry name" value="OmpA-like"/>
</dbReference>
<dbReference type="InterPro" id="IPR055354">
    <property type="entry name" value="DUF7507"/>
</dbReference>
<dbReference type="InterPro" id="IPR001434">
    <property type="entry name" value="OmcB-like_DUF11"/>
</dbReference>
<sequence>VAVVPQPKIALIKHASEPVDTNGDGLIGGAGDAIDYEFTVMNVGNMPLTDVRVTDTLVAVSGGPLASLAVGQSDSSTFTAHYVLTQADVDDGQVVNTATAFGTVEGGEEVTDISDSGSPTLDNPTVTLLAQNPAIQVTKVAALTTDGLTPGKGNIGDVITYTVMVHNIGNVTIERFETIDTLQNQAPTALDCTPTRLLPGQTATCRTYTHTITEADVDAGVDLENKVVVTGFPARGKVTAGSEAAVEVEATPVVLRVTKSAAPRDVRVGDLVRYTVTVENLSPWGVSDVTLIDTPPAGFTYVDKSLTVADQDDLGRLAGTYPIRVDQLDIEADGKAILTYLLRVGAGVRSGIHINHAHARRGSVTSNVATAEVQLVGDPLIDETLILGTVFDDRDHDGWQDTAALSDIKVSGGFAPGAYIPNSTTIDRGKGMQPEVDASAPLLHGLEFGQLSARQSDADPIETHRIVIRQKLSSPAFTDDFVLTTRQGLTYRMTADGQTSVERSGDAKAGLTGADLVIERQVTQVGDGLAVDYVITNHGVDERGIPGVRIASVEGLISETDQFGRYHIVGISGGAWERGRNFILKLDTATLPEGAALTTANPLLRRITPGIPVRFDWGVKLPDGLIEGAKKTIEIELGSVLFNPGSALIRPGTEGALDSVAEQIRGHEGGEIVISATGETPELAYARAQSVQAALRDRVGDVAIKGTVVTLRTVPSDNRTGLLSLAANPVLRDVFFDTDETAIKAKYVPVIAAIATDIEKMKGGVVGIVGYADRRASDVHNTDLAMRRSKAVFDAIARLLSPEARAKLRVEVSQDPSAPLTNGGR</sequence>
<feature type="domain" description="OmpA-like" evidence="4">
    <location>
        <begin position="723"/>
        <end position="825"/>
    </location>
</feature>
<dbReference type="AlphaFoldDB" id="U2YPR5"/>
<evidence type="ECO:0000256" key="2">
    <source>
        <dbReference type="ARBA" id="ARBA00023136"/>
    </source>
</evidence>
<evidence type="ECO:0000313" key="6">
    <source>
        <dbReference type="Proteomes" id="UP000016568"/>
    </source>
</evidence>
<dbReference type="InterPro" id="IPR036737">
    <property type="entry name" value="OmpA-like_sf"/>
</dbReference>
<reference evidence="5 6" key="1">
    <citation type="submission" date="2013-09" db="EMBL/GenBank/DDBJ databases">
        <title>Whole genome shotgun sequence of Novosphingobium tardaugens NBRC 16725.</title>
        <authorList>
            <person name="Isaki S."/>
            <person name="Hosoyama A."/>
            <person name="Tsuchikane K."/>
            <person name="Katsumata H."/>
            <person name="Ando Y."/>
            <person name="Yamazaki S."/>
            <person name="Fujita N."/>
        </authorList>
    </citation>
    <scope>NUCLEOTIDE SEQUENCE [LARGE SCALE GENOMIC DNA]</scope>
    <source>
        <strain evidence="5 6">NBRC 16725</strain>
    </source>
</reference>
<dbReference type="GO" id="GO:0016020">
    <property type="term" value="C:membrane"/>
    <property type="evidence" value="ECO:0007669"/>
    <property type="project" value="UniProtKB-SubCell"/>
</dbReference>
<dbReference type="InterPro" id="IPR047589">
    <property type="entry name" value="DUF11_rpt"/>
</dbReference>
<dbReference type="Pfam" id="PF24346">
    <property type="entry name" value="DUF7507"/>
    <property type="match status" value="2"/>
</dbReference>
<dbReference type="eggNOG" id="COG4932">
    <property type="taxonomic scope" value="Bacteria"/>
</dbReference>
<comment type="caution">
    <text evidence="5">The sequence shown here is derived from an EMBL/GenBank/DDBJ whole genome shotgun (WGS) entry which is preliminary data.</text>
</comment>
<evidence type="ECO:0000313" key="5">
    <source>
        <dbReference type="EMBL" id="GAD50915.1"/>
    </source>
</evidence>
<dbReference type="OrthoDB" id="9773411at2"/>
<dbReference type="NCBIfam" id="TIGR01451">
    <property type="entry name" value="B_ant_repeat"/>
    <property type="match status" value="3"/>
</dbReference>
<dbReference type="InterPro" id="IPR006664">
    <property type="entry name" value="OMP_bac"/>
</dbReference>
<feature type="non-terminal residue" evidence="5">
    <location>
        <position position="1"/>
    </location>
</feature>
<evidence type="ECO:0000256" key="1">
    <source>
        <dbReference type="ARBA" id="ARBA00004370"/>
    </source>
</evidence>
<organism evidence="5 6">
    <name type="scientific">Caenibius tardaugens NBRC 16725</name>
    <dbReference type="NCBI Taxonomy" id="1219035"/>
    <lineage>
        <taxon>Bacteria</taxon>
        <taxon>Pseudomonadati</taxon>
        <taxon>Pseudomonadota</taxon>
        <taxon>Alphaproteobacteria</taxon>
        <taxon>Sphingomonadales</taxon>
        <taxon>Erythrobacteraceae</taxon>
        <taxon>Caenibius</taxon>
    </lineage>
</organism>
<gene>
    <name evidence="5" type="ORF">NT2_13_00010</name>
</gene>
<dbReference type="PROSITE" id="PS51123">
    <property type="entry name" value="OMPA_2"/>
    <property type="match status" value="1"/>
</dbReference>
<dbReference type="eggNOG" id="COG1361">
    <property type="taxonomic scope" value="Bacteria"/>
</dbReference>
<keyword evidence="6" id="KW-1185">Reference proteome</keyword>
<name>U2YPR5_9SPHN</name>
<dbReference type="PRINTS" id="PR01021">
    <property type="entry name" value="OMPADOMAIN"/>
</dbReference>
<evidence type="ECO:0000256" key="3">
    <source>
        <dbReference type="PROSITE-ProRule" id="PRU00473"/>
    </source>
</evidence>
<dbReference type="Proteomes" id="UP000016568">
    <property type="component" value="Unassembled WGS sequence"/>
</dbReference>
<protein>
    <recommendedName>
        <fullName evidence="4">OmpA-like domain-containing protein</fullName>
    </recommendedName>
</protein>
<dbReference type="PANTHER" id="PTHR34819:SF3">
    <property type="entry name" value="CELL SURFACE PROTEIN"/>
    <property type="match status" value="1"/>
</dbReference>
<proteinExistence type="predicted"/>
<dbReference type="PANTHER" id="PTHR34819">
    <property type="entry name" value="LARGE CYSTEINE-RICH PERIPLASMIC PROTEIN OMCB"/>
    <property type="match status" value="1"/>
</dbReference>
<dbReference type="RefSeq" id="WP_021691733.1">
    <property type="nucleotide sequence ID" value="NZ_BASZ01000013.1"/>
</dbReference>
<evidence type="ECO:0000259" key="4">
    <source>
        <dbReference type="PROSITE" id="PS51123"/>
    </source>
</evidence>
<dbReference type="SUPFAM" id="SSF103088">
    <property type="entry name" value="OmpA-like"/>
    <property type="match status" value="2"/>
</dbReference>
<keyword evidence="2 3" id="KW-0472">Membrane</keyword>
<comment type="subcellular location">
    <subcellularLocation>
        <location evidence="1">Membrane</location>
    </subcellularLocation>
</comment>